<feature type="domain" description="PAC" evidence="11">
    <location>
        <begin position="227"/>
        <end position="279"/>
    </location>
</feature>
<dbReference type="SMART" id="SM00448">
    <property type="entry name" value="REC"/>
    <property type="match status" value="1"/>
</dbReference>
<dbReference type="PROSITE" id="PS50112">
    <property type="entry name" value="PAS"/>
    <property type="match status" value="3"/>
</dbReference>
<dbReference type="FunFam" id="3.30.565.10:FF:000010">
    <property type="entry name" value="Sensor histidine kinase RcsC"/>
    <property type="match status" value="1"/>
</dbReference>
<feature type="domain" description="PAC" evidence="11">
    <location>
        <begin position="1072"/>
        <end position="1124"/>
    </location>
</feature>
<dbReference type="SUPFAM" id="SSF52172">
    <property type="entry name" value="CheY-like"/>
    <property type="match status" value="1"/>
</dbReference>
<dbReference type="Pfam" id="PF02518">
    <property type="entry name" value="HATPase_c"/>
    <property type="match status" value="1"/>
</dbReference>
<dbReference type="InterPro" id="IPR011006">
    <property type="entry name" value="CheY-like_superfamily"/>
</dbReference>
<feature type="domain" description="PAS" evidence="10">
    <location>
        <begin position="999"/>
        <end position="1069"/>
    </location>
</feature>
<dbReference type="PROSITE" id="PS50109">
    <property type="entry name" value="HIS_KIN"/>
    <property type="match status" value="1"/>
</dbReference>
<keyword evidence="7" id="KW-0175">Coiled coil</keyword>
<dbReference type="Pfam" id="PF00512">
    <property type="entry name" value="HisKA"/>
    <property type="match status" value="1"/>
</dbReference>
<comment type="catalytic activity">
    <reaction evidence="1">
        <text>ATP + protein L-histidine = ADP + protein N-phospho-L-histidine.</text>
        <dbReference type="EC" id="2.7.13.3"/>
    </reaction>
</comment>
<dbReference type="InterPro" id="IPR036890">
    <property type="entry name" value="HATPase_C_sf"/>
</dbReference>
<evidence type="ECO:0000256" key="4">
    <source>
        <dbReference type="ARBA" id="ARBA00022679"/>
    </source>
</evidence>
<dbReference type="InterPro" id="IPR013656">
    <property type="entry name" value="PAS_4"/>
</dbReference>
<evidence type="ECO:0000313" key="12">
    <source>
        <dbReference type="EMBL" id="SOC81053.1"/>
    </source>
</evidence>
<evidence type="ECO:0000256" key="2">
    <source>
        <dbReference type="ARBA" id="ARBA00012438"/>
    </source>
</evidence>
<dbReference type="SUPFAM" id="SSF55781">
    <property type="entry name" value="GAF domain-like"/>
    <property type="match status" value="1"/>
</dbReference>
<dbReference type="InterPro" id="IPR013655">
    <property type="entry name" value="PAS_fold_3"/>
</dbReference>
<dbReference type="PROSITE" id="PS50110">
    <property type="entry name" value="RESPONSE_REGULATORY"/>
    <property type="match status" value="1"/>
</dbReference>
<dbReference type="SMART" id="SM00065">
    <property type="entry name" value="GAF"/>
    <property type="match status" value="1"/>
</dbReference>
<dbReference type="SMART" id="SM00388">
    <property type="entry name" value="HisKA"/>
    <property type="match status" value="1"/>
</dbReference>
<dbReference type="SMART" id="SM00086">
    <property type="entry name" value="PAC"/>
    <property type="match status" value="4"/>
</dbReference>
<dbReference type="SUPFAM" id="SSF55874">
    <property type="entry name" value="ATPase domain of HSP90 chaperone/DNA topoisomerase II/histidine kinase"/>
    <property type="match status" value="1"/>
</dbReference>
<evidence type="ECO:0000313" key="13">
    <source>
        <dbReference type="Proteomes" id="UP000219193"/>
    </source>
</evidence>
<dbReference type="Gene3D" id="3.40.50.2300">
    <property type="match status" value="1"/>
</dbReference>
<feature type="coiled-coil region" evidence="7">
    <location>
        <begin position="391"/>
        <end position="418"/>
    </location>
</feature>
<keyword evidence="3 6" id="KW-0597">Phosphoprotein</keyword>
<feature type="domain" description="Response regulatory" evidence="9">
    <location>
        <begin position="1387"/>
        <end position="1504"/>
    </location>
</feature>
<proteinExistence type="predicted"/>
<feature type="modified residue" description="4-aspartylphosphate" evidence="6">
    <location>
        <position position="1437"/>
    </location>
</feature>
<name>A0A285X6T2_9FLAO</name>
<gene>
    <name evidence="12" type="ORF">SAMN06296241_2625</name>
</gene>
<dbReference type="Pfam" id="PF08447">
    <property type="entry name" value="PAS_3"/>
    <property type="match status" value="4"/>
</dbReference>
<dbReference type="PROSITE" id="PS50113">
    <property type="entry name" value="PAC"/>
    <property type="match status" value="4"/>
</dbReference>
<keyword evidence="4" id="KW-0808">Transferase</keyword>
<dbReference type="PRINTS" id="PR00344">
    <property type="entry name" value="BCTRLSENSOR"/>
</dbReference>
<dbReference type="InterPro" id="IPR035965">
    <property type="entry name" value="PAS-like_dom_sf"/>
</dbReference>
<dbReference type="Pfam" id="PF08448">
    <property type="entry name" value="PAS_4"/>
    <property type="match status" value="3"/>
</dbReference>
<dbReference type="EC" id="2.7.13.3" evidence="2"/>
<dbReference type="EMBL" id="OCMF01000004">
    <property type="protein sequence ID" value="SOC81053.1"/>
    <property type="molecule type" value="Genomic_DNA"/>
</dbReference>
<dbReference type="InterPro" id="IPR036097">
    <property type="entry name" value="HisK_dim/P_sf"/>
</dbReference>
<feature type="domain" description="PAC" evidence="11">
    <location>
        <begin position="355"/>
        <end position="407"/>
    </location>
</feature>
<dbReference type="PANTHER" id="PTHR43047:SF72">
    <property type="entry name" value="OSMOSENSING HISTIDINE PROTEIN KINASE SLN1"/>
    <property type="match status" value="1"/>
</dbReference>
<evidence type="ECO:0000256" key="6">
    <source>
        <dbReference type="PROSITE-ProRule" id="PRU00169"/>
    </source>
</evidence>
<dbReference type="SMART" id="SM00387">
    <property type="entry name" value="HATPase_c"/>
    <property type="match status" value="1"/>
</dbReference>
<dbReference type="RefSeq" id="WP_097056837.1">
    <property type="nucleotide sequence ID" value="NZ_OCMF01000004.1"/>
</dbReference>
<evidence type="ECO:0000259" key="8">
    <source>
        <dbReference type="PROSITE" id="PS50109"/>
    </source>
</evidence>
<dbReference type="Gene3D" id="3.30.565.10">
    <property type="entry name" value="Histidine kinase-like ATPase, C-terminal domain"/>
    <property type="match status" value="1"/>
</dbReference>
<dbReference type="Gene3D" id="3.30.450.40">
    <property type="match status" value="1"/>
</dbReference>
<dbReference type="CDD" id="cd00130">
    <property type="entry name" value="PAS"/>
    <property type="match status" value="5"/>
</dbReference>
<dbReference type="GO" id="GO:0009927">
    <property type="term" value="F:histidine phosphotransfer kinase activity"/>
    <property type="evidence" value="ECO:0007669"/>
    <property type="project" value="TreeGrafter"/>
</dbReference>
<feature type="domain" description="PAS" evidence="10">
    <location>
        <begin position="19"/>
        <end position="88"/>
    </location>
</feature>
<dbReference type="InterPro" id="IPR003594">
    <property type="entry name" value="HATPase_dom"/>
</dbReference>
<dbReference type="InterPro" id="IPR036641">
    <property type="entry name" value="HPT_dom_sf"/>
</dbReference>
<dbReference type="InterPro" id="IPR029016">
    <property type="entry name" value="GAF-like_dom_sf"/>
</dbReference>
<protein>
    <recommendedName>
        <fullName evidence="2">histidine kinase</fullName>
        <ecNumber evidence="2">2.7.13.3</ecNumber>
    </recommendedName>
</protein>
<feature type="domain" description="PAC" evidence="11">
    <location>
        <begin position="98"/>
        <end position="151"/>
    </location>
</feature>
<dbReference type="Proteomes" id="UP000219193">
    <property type="component" value="Unassembled WGS sequence"/>
</dbReference>
<dbReference type="InterPro" id="IPR003661">
    <property type="entry name" value="HisK_dim/P_dom"/>
</dbReference>
<dbReference type="InterPro" id="IPR003018">
    <property type="entry name" value="GAF"/>
</dbReference>
<keyword evidence="13" id="KW-1185">Reference proteome</keyword>
<dbReference type="NCBIfam" id="TIGR00229">
    <property type="entry name" value="sensory_box"/>
    <property type="match status" value="5"/>
</dbReference>
<evidence type="ECO:0000256" key="1">
    <source>
        <dbReference type="ARBA" id="ARBA00000085"/>
    </source>
</evidence>
<dbReference type="Gene3D" id="3.30.450.20">
    <property type="entry name" value="PAS domain"/>
    <property type="match status" value="7"/>
</dbReference>
<dbReference type="SUPFAM" id="SSF47384">
    <property type="entry name" value="Homodimeric domain of signal transducing histidine kinase"/>
    <property type="match status" value="1"/>
</dbReference>
<organism evidence="12 13">
    <name type="scientific">Salinimicrobium sediminis</name>
    <dbReference type="NCBI Taxonomy" id="1343891"/>
    <lineage>
        <taxon>Bacteria</taxon>
        <taxon>Pseudomonadati</taxon>
        <taxon>Bacteroidota</taxon>
        <taxon>Flavobacteriia</taxon>
        <taxon>Flavobacteriales</taxon>
        <taxon>Flavobacteriaceae</taxon>
        <taxon>Salinimicrobium</taxon>
    </lineage>
</organism>
<evidence type="ECO:0000256" key="7">
    <source>
        <dbReference type="SAM" id="Coils"/>
    </source>
</evidence>
<dbReference type="InterPro" id="IPR001610">
    <property type="entry name" value="PAC"/>
</dbReference>
<keyword evidence="5" id="KW-0418">Kinase</keyword>
<dbReference type="GO" id="GO:0005886">
    <property type="term" value="C:plasma membrane"/>
    <property type="evidence" value="ECO:0007669"/>
    <property type="project" value="TreeGrafter"/>
</dbReference>
<dbReference type="GO" id="GO:0000155">
    <property type="term" value="F:phosphorelay sensor kinase activity"/>
    <property type="evidence" value="ECO:0007669"/>
    <property type="project" value="InterPro"/>
</dbReference>
<dbReference type="Gene3D" id="1.20.120.160">
    <property type="entry name" value="HPT domain"/>
    <property type="match status" value="1"/>
</dbReference>
<dbReference type="CDD" id="cd00082">
    <property type="entry name" value="HisKA"/>
    <property type="match status" value="1"/>
</dbReference>
<dbReference type="InterPro" id="IPR000014">
    <property type="entry name" value="PAS"/>
</dbReference>
<feature type="domain" description="PAS" evidence="10">
    <location>
        <begin position="411"/>
        <end position="465"/>
    </location>
</feature>
<dbReference type="PANTHER" id="PTHR43047">
    <property type="entry name" value="TWO-COMPONENT HISTIDINE PROTEIN KINASE"/>
    <property type="match status" value="1"/>
</dbReference>
<dbReference type="SMART" id="SM00091">
    <property type="entry name" value="PAS"/>
    <property type="match status" value="5"/>
</dbReference>
<dbReference type="SUPFAM" id="SSF55785">
    <property type="entry name" value="PYP-like sensor domain (PAS domain)"/>
    <property type="match status" value="7"/>
</dbReference>
<sequence length="1740" mass="199613">MAEADKSGEDFREKDLKERFDFIQKVADLSPNILFVIDLREERITFISKKVQELLGYEVSYILDQNSDIFRMLIHPEDYEERMASLDNCRSLTGEEECEVEVRFRAPQSQWEWYRIREKIFQQDGEGNITHVLGIAQNIHEQKLAEEKLREEHRRLEHAQQIGHIGSFERKLPGDTMHCSLEFYNIFGIEPRKEGLTIQEFYSFVHPDDIENLDKAINKTHATGKPHDTITRIIRPDGSLRHIHRRAGINKDEEGIPISVYGTVQDITERVKAEKERIRTEQLMRSTEILAGMGSYEVLLDTQTVYFSDGLYRIFGEEPGSFAPTLEWIDQHSHPDDVPAVQEVIDRAIAGKTAYTYTRRIYRKDGSLRIMEAHGRLITNKQGNISKIIGLVQDITERKRAEQELRRSENRSRKLLEVLQNAPDAYLVLTPDFHIEMASDAYLRATETTREEIIGKYLFFVFPDNPSSPEASGVENLRTSLKEVLTTKKAHRMPIQNYYVPGPNGNFIQKYWSPTNSPVLNSEGEVEYIIHRVFDVTEVLKEKATIEGLASETEMLKTSLEEIKIQASQIRESRSLLQSVFDASPNSIILYKTVNDPTGKPEDFEFFMVNEFNYNVLGLPRNLKGKKFSEVFPNVHRTGVLAQYRNTAETGEPADFEVFYDGEGFQNWFHFRVIKLNHLLLATAEDITERKKGEQELIQLKEELAQHATDKYKKIINSMDEGFCLIEIIRDPSGACTDYRYVETNPVFEFQTGLKDVIGKTVNETVPDLEPFWKETYGNVASTGESIHFEDYAEPMGRWFDVNAFRIDAPDEQHVAIIFKDITDRKEAEERTSFLLELNDAIRPLEDAAKIQETAMQILGTHLEVNRAYFSKVLEDEDTLAGRKGYYKNIEPITSEVKISDFSKELQKQLCEGKEMVVQDLMKAYEKDEKATHQINNYMVRAIIAVPLLKNKKLAAIVTIQQKNPRLWTDQEVALVKEVADHTWAAMERAEAERAMRESEQRFRNLVEASALAVWETEPDGMVLNESMSWRNFTGQSNKETLGEGWLNAIHPEDRTRVKKQWKQAVADLKNFDSEFRLLSASGKAIWTNVKAIPILDTEGKVYKWSGMNLDIHDRKQAEEALIQAIEEVEAASRAKEDFLSTMSHEIRTPLNAVIGLTNLLLDRNPREDQKENLNSLSFSAKNLLALINNILDFSKLEAGKATHHITDFDLPLLLINLKQAHHPMAIDKQTKLDLHIDDKIPARIATDQLKLSQVLHNLVSNAVKFTESGKVNISVELQKQENETLWLKFDIEDTGIGISEDKIEHIFEKFTQAESSTVRQYGGTGLGLSITRLLLELMGSEIKLESTPGKGSRFYFSLPVKKAKNEVFPVSLETKTGNPENLQNLKILLVEDVEINRRIILQFLQNWWQIKPDEAKNGKEAVELAMANQYDLILMDIRMPVMDGYEATYRISKLPGYQNIPVLALTADKNQEVQQADHETRFSGLLTKPFEPLDLKKKILLHLPFSFQNSNGKSSNGEFSTSETTSNQEVHVEDELLPLVLSQLKEYKNAFSKGVLEADLQQLKDLRHKSIVLLEMFHFKELSEKLKKAVESFTEGADKENPELIILDVNVVFDRAIKRIADEIREPSLDITRYTTIAGKNIEVLQKLISNSVRTLEIYKEEFIAAAGDQDADELSNLVHKNTTSLHYLQANRLKREIEEFRGLLKIEPIPEQDLQAKQKEIQTEFEFVTARLKALEYS</sequence>
<evidence type="ECO:0000256" key="5">
    <source>
        <dbReference type="ARBA" id="ARBA00022777"/>
    </source>
</evidence>
<reference evidence="13" key="1">
    <citation type="submission" date="2017-09" db="EMBL/GenBank/DDBJ databases">
        <authorList>
            <person name="Varghese N."/>
            <person name="Submissions S."/>
        </authorList>
    </citation>
    <scope>NUCLEOTIDE SEQUENCE [LARGE SCALE GENOMIC DNA]</scope>
    <source>
        <strain evidence="13">CGMCC 1.12641</strain>
    </source>
</reference>
<dbReference type="Gene3D" id="2.10.70.100">
    <property type="match status" value="2"/>
</dbReference>
<dbReference type="InterPro" id="IPR000700">
    <property type="entry name" value="PAS-assoc_C"/>
</dbReference>
<dbReference type="InterPro" id="IPR005467">
    <property type="entry name" value="His_kinase_dom"/>
</dbReference>
<evidence type="ECO:0000259" key="11">
    <source>
        <dbReference type="PROSITE" id="PS50113"/>
    </source>
</evidence>
<accession>A0A285X6T2</accession>
<dbReference type="CDD" id="cd16922">
    <property type="entry name" value="HATPase_EvgS-ArcB-TorS-like"/>
    <property type="match status" value="1"/>
</dbReference>
<evidence type="ECO:0000259" key="9">
    <source>
        <dbReference type="PROSITE" id="PS50110"/>
    </source>
</evidence>
<dbReference type="FunFam" id="3.30.450.20:FF:000099">
    <property type="entry name" value="Sensory box sensor histidine kinase"/>
    <property type="match status" value="1"/>
</dbReference>
<dbReference type="Pfam" id="PF01590">
    <property type="entry name" value="GAF"/>
    <property type="match status" value="1"/>
</dbReference>
<dbReference type="InterPro" id="IPR001789">
    <property type="entry name" value="Sig_transdc_resp-reg_receiver"/>
</dbReference>
<dbReference type="OrthoDB" id="9766459at2"/>
<evidence type="ECO:0000259" key="10">
    <source>
        <dbReference type="PROSITE" id="PS50112"/>
    </source>
</evidence>
<dbReference type="Pfam" id="PF00072">
    <property type="entry name" value="Response_reg"/>
    <property type="match status" value="1"/>
</dbReference>
<feature type="domain" description="Histidine kinase" evidence="8">
    <location>
        <begin position="1142"/>
        <end position="1363"/>
    </location>
</feature>
<dbReference type="CDD" id="cd17546">
    <property type="entry name" value="REC_hyHK_CKI1_RcsC-like"/>
    <property type="match status" value="1"/>
</dbReference>
<dbReference type="Gene3D" id="1.10.287.130">
    <property type="match status" value="1"/>
</dbReference>
<dbReference type="InterPro" id="IPR004358">
    <property type="entry name" value="Sig_transdc_His_kin-like_C"/>
</dbReference>
<evidence type="ECO:0000256" key="3">
    <source>
        <dbReference type="ARBA" id="ARBA00022553"/>
    </source>
</evidence>